<accession>A0AAV9H162</accession>
<feature type="compositionally biased region" description="Acidic residues" evidence="1">
    <location>
        <begin position="294"/>
        <end position="308"/>
    </location>
</feature>
<comment type="caution">
    <text evidence="2">The sequence shown here is derived from an EMBL/GenBank/DDBJ whole genome shotgun (WGS) entry which is preliminary data.</text>
</comment>
<feature type="compositionally biased region" description="Basic and acidic residues" evidence="1">
    <location>
        <begin position="47"/>
        <end position="57"/>
    </location>
</feature>
<reference evidence="2" key="2">
    <citation type="submission" date="2023-05" db="EMBL/GenBank/DDBJ databases">
        <authorList>
            <consortium name="Lawrence Berkeley National Laboratory"/>
            <person name="Steindorff A."/>
            <person name="Hensen N."/>
            <person name="Bonometti L."/>
            <person name="Westerberg I."/>
            <person name="Brannstrom I.O."/>
            <person name="Guillou S."/>
            <person name="Cros-Aarteil S."/>
            <person name="Calhoun S."/>
            <person name="Haridas S."/>
            <person name="Kuo A."/>
            <person name="Mondo S."/>
            <person name="Pangilinan J."/>
            <person name="Riley R."/>
            <person name="Labutti K."/>
            <person name="Andreopoulos B."/>
            <person name="Lipzen A."/>
            <person name="Chen C."/>
            <person name="Yanf M."/>
            <person name="Daum C."/>
            <person name="Ng V."/>
            <person name="Clum A."/>
            <person name="Ohm R."/>
            <person name="Martin F."/>
            <person name="Silar P."/>
            <person name="Natvig D."/>
            <person name="Lalanne C."/>
            <person name="Gautier V."/>
            <person name="Ament-Velasquez S.L."/>
            <person name="Kruys A."/>
            <person name="Hutchinson M.I."/>
            <person name="Powell A.J."/>
            <person name="Barry K."/>
            <person name="Miller A.N."/>
            <person name="Grigoriev I.V."/>
            <person name="Debuchy R."/>
            <person name="Gladieux P."/>
            <person name="Thoren M.H."/>
            <person name="Johannesson H."/>
        </authorList>
    </citation>
    <scope>NUCLEOTIDE SEQUENCE</scope>
    <source>
        <strain evidence="2">PSN243</strain>
    </source>
</reference>
<organism evidence="2 3">
    <name type="scientific">Podospora aff. communis PSN243</name>
    <dbReference type="NCBI Taxonomy" id="3040156"/>
    <lineage>
        <taxon>Eukaryota</taxon>
        <taxon>Fungi</taxon>
        <taxon>Dikarya</taxon>
        <taxon>Ascomycota</taxon>
        <taxon>Pezizomycotina</taxon>
        <taxon>Sordariomycetes</taxon>
        <taxon>Sordariomycetidae</taxon>
        <taxon>Sordariales</taxon>
        <taxon>Podosporaceae</taxon>
        <taxon>Podospora</taxon>
    </lineage>
</organism>
<feature type="compositionally biased region" description="Low complexity" evidence="1">
    <location>
        <begin position="108"/>
        <end position="143"/>
    </location>
</feature>
<feature type="compositionally biased region" description="Pro residues" evidence="1">
    <location>
        <begin position="155"/>
        <end position="223"/>
    </location>
</feature>
<sequence length="334" mass="34814">MSEEARDDPSRSVSSQSGTTETTKSQSTPAPKQSTGTQRVGLMQFADTEHRVSRKVTDPTPPFFPEGLYFVERTDGKNPTEKPIRKSSRDTGWVSASKGEKPARFLPSHSSTSSHGGSSKGSSASHSSSRTSSSRASSSGTATPIPSQANFGEPFPAPGFPPSGFPPSGPPPFGFPPPGSPPGFPHPGFPHPGFPHPGFPHPGFPHPGFPHPGFPPPGNPPPHTGYSLSPAGPFPSRDQVSLKRTHKPQFGSSGPIATAKHTKPVYAPHREQLMQMAAPAAGGPPGPFSQTGDGYDEYGAEDYGEESADYGPQQSGSGWDAGSATSRGGSSGRR</sequence>
<evidence type="ECO:0000256" key="1">
    <source>
        <dbReference type="SAM" id="MobiDB-lite"/>
    </source>
</evidence>
<proteinExistence type="predicted"/>
<evidence type="ECO:0000313" key="3">
    <source>
        <dbReference type="Proteomes" id="UP001321760"/>
    </source>
</evidence>
<dbReference type="EMBL" id="MU865923">
    <property type="protein sequence ID" value="KAK4452601.1"/>
    <property type="molecule type" value="Genomic_DNA"/>
</dbReference>
<name>A0AAV9H162_9PEZI</name>
<protein>
    <submittedName>
        <fullName evidence="2">Uncharacterized protein</fullName>
    </submittedName>
</protein>
<reference evidence="2" key="1">
    <citation type="journal article" date="2023" name="Mol. Phylogenet. Evol.">
        <title>Genome-scale phylogeny and comparative genomics of the fungal order Sordariales.</title>
        <authorList>
            <person name="Hensen N."/>
            <person name="Bonometti L."/>
            <person name="Westerberg I."/>
            <person name="Brannstrom I.O."/>
            <person name="Guillou S."/>
            <person name="Cros-Aarteil S."/>
            <person name="Calhoun S."/>
            <person name="Haridas S."/>
            <person name="Kuo A."/>
            <person name="Mondo S."/>
            <person name="Pangilinan J."/>
            <person name="Riley R."/>
            <person name="LaButti K."/>
            <person name="Andreopoulos B."/>
            <person name="Lipzen A."/>
            <person name="Chen C."/>
            <person name="Yan M."/>
            <person name="Daum C."/>
            <person name="Ng V."/>
            <person name="Clum A."/>
            <person name="Steindorff A."/>
            <person name="Ohm R.A."/>
            <person name="Martin F."/>
            <person name="Silar P."/>
            <person name="Natvig D.O."/>
            <person name="Lalanne C."/>
            <person name="Gautier V."/>
            <person name="Ament-Velasquez S.L."/>
            <person name="Kruys A."/>
            <person name="Hutchinson M.I."/>
            <person name="Powell A.J."/>
            <person name="Barry K."/>
            <person name="Miller A.N."/>
            <person name="Grigoriev I.V."/>
            <person name="Debuchy R."/>
            <person name="Gladieux P."/>
            <person name="Hiltunen Thoren M."/>
            <person name="Johannesson H."/>
        </authorList>
    </citation>
    <scope>NUCLEOTIDE SEQUENCE</scope>
    <source>
        <strain evidence="2">PSN243</strain>
    </source>
</reference>
<feature type="compositionally biased region" description="Polar residues" evidence="1">
    <location>
        <begin position="11"/>
        <end position="38"/>
    </location>
</feature>
<feature type="compositionally biased region" description="Basic and acidic residues" evidence="1">
    <location>
        <begin position="72"/>
        <end position="89"/>
    </location>
</feature>
<feature type="region of interest" description="Disordered" evidence="1">
    <location>
        <begin position="1"/>
        <end position="334"/>
    </location>
</feature>
<keyword evidence="3" id="KW-1185">Reference proteome</keyword>
<dbReference type="Proteomes" id="UP001321760">
    <property type="component" value="Unassembled WGS sequence"/>
</dbReference>
<dbReference type="AlphaFoldDB" id="A0AAV9H162"/>
<gene>
    <name evidence="2" type="ORF">QBC34DRAFT_455444</name>
</gene>
<evidence type="ECO:0000313" key="2">
    <source>
        <dbReference type="EMBL" id="KAK4452601.1"/>
    </source>
</evidence>